<evidence type="ECO:0000256" key="5">
    <source>
        <dbReference type="ARBA" id="ARBA00023136"/>
    </source>
</evidence>
<keyword evidence="3 7" id="KW-0812">Transmembrane</keyword>
<feature type="compositionally biased region" description="Pro residues" evidence="6">
    <location>
        <begin position="18"/>
        <end position="57"/>
    </location>
</feature>
<gene>
    <name evidence="9" type="ORF">G9H71_16910</name>
</gene>
<feature type="transmembrane region" description="Helical" evidence="7">
    <location>
        <begin position="322"/>
        <end position="340"/>
    </location>
</feature>
<evidence type="ECO:0000313" key="9">
    <source>
        <dbReference type="EMBL" id="NHC15461.1"/>
    </source>
</evidence>
<comment type="caution">
    <text evidence="9">The sequence shown here is derived from an EMBL/GenBank/DDBJ whole genome shotgun (WGS) entry which is preliminary data.</text>
</comment>
<reference evidence="9 10" key="1">
    <citation type="submission" date="2020-03" db="EMBL/GenBank/DDBJ databases">
        <title>Two novel Motilibacter sp.</title>
        <authorList>
            <person name="Liu S."/>
        </authorList>
    </citation>
    <scope>NUCLEOTIDE SEQUENCE [LARGE SCALE GENOMIC DNA]</scope>
    <source>
        <strain evidence="9 10">E257</strain>
    </source>
</reference>
<evidence type="ECO:0000256" key="7">
    <source>
        <dbReference type="SAM" id="Phobius"/>
    </source>
</evidence>
<feature type="compositionally biased region" description="Pro residues" evidence="6">
    <location>
        <begin position="242"/>
        <end position="258"/>
    </location>
</feature>
<feature type="domain" description="Phage shock protein PspC N-terminal" evidence="8">
    <location>
        <begin position="69"/>
        <end position="124"/>
    </location>
</feature>
<sequence length="466" mass="46268">MNSNGADETTVRFDKPGGAPPGGPGSGEAPPPPGGGPPPGPPPGPQPPPPGAQPPPSGGWFAGVPAVQALRRSTYDRKVAGVCGGLARSFGIDPLVLRVAVVVLTVFGGAGALLYGLAWLLLPEDGQHESLGERAARGRGDASLILPILVVVMGLSVFGAIGDGSVTAVVVVTLLALGAFVALRGDRPPAPVAGPQMPPPAYPPAYAPTGPLGPVGPTGPVGPMGPPPAADPYGRTAGTAYSPPPPPPPVTPVPSPPPDKPKEKSGPLTLLTISAAAVVAGLVTLVCRAAGEEADVPLVLGSALAVLGLGLVVAVKWGRAGGIVPVGVLLIVVLVLNGIADNPVRGGVGDRTWAPVTAEAAQAREYRLGMGNATLDLRGLALDGQRVDVEASLGVGELTVLVPDDVALEIDADVNAVGDLRLPGRPDDSGSDLSSTYADASGAGNGTLVLDLDVNVGSLEVRREAS</sequence>
<keyword evidence="2" id="KW-1003">Cell membrane</keyword>
<feature type="transmembrane region" description="Helical" evidence="7">
    <location>
        <begin position="297"/>
        <end position="315"/>
    </location>
</feature>
<proteinExistence type="predicted"/>
<feature type="region of interest" description="Disordered" evidence="6">
    <location>
        <begin position="1"/>
        <end position="62"/>
    </location>
</feature>
<dbReference type="PANTHER" id="PTHR33885">
    <property type="entry name" value="PHAGE SHOCK PROTEIN C"/>
    <property type="match status" value="1"/>
</dbReference>
<keyword evidence="4 7" id="KW-1133">Transmembrane helix</keyword>
<evidence type="ECO:0000256" key="6">
    <source>
        <dbReference type="SAM" id="MobiDB-lite"/>
    </source>
</evidence>
<evidence type="ECO:0000256" key="1">
    <source>
        <dbReference type="ARBA" id="ARBA00004162"/>
    </source>
</evidence>
<dbReference type="InterPro" id="IPR007168">
    <property type="entry name" value="Phageshock_PspC_N"/>
</dbReference>
<keyword evidence="5 7" id="KW-0472">Membrane</keyword>
<feature type="transmembrane region" description="Helical" evidence="7">
    <location>
        <begin position="166"/>
        <end position="183"/>
    </location>
</feature>
<feature type="transmembrane region" description="Helical" evidence="7">
    <location>
        <begin position="268"/>
        <end position="291"/>
    </location>
</feature>
<organism evidence="9 10">
    <name type="scientific">Motilibacter deserti</name>
    <dbReference type="NCBI Taxonomy" id="2714956"/>
    <lineage>
        <taxon>Bacteria</taxon>
        <taxon>Bacillati</taxon>
        <taxon>Actinomycetota</taxon>
        <taxon>Actinomycetes</taxon>
        <taxon>Motilibacterales</taxon>
        <taxon>Motilibacteraceae</taxon>
        <taxon>Motilibacter</taxon>
    </lineage>
</organism>
<evidence type="ECO:0000256" key="3">
    <source>
        <dbReference type="ARBA" id="ARBA00022692"/>
    </source>
</evidence>
<comment type="subcellular location">
    <subcellularLocation>
        <location evidence="1">Cell membrane</location>
        <topology evidence="1">Single-pass membrane protein</topology>
    </subcellularLocation>
</comment>
<dbReference type="PRINTS" id="PR01217">
    <property type="entry name" value="PRICHEXTENSN"/>
</dbReference>
<accession>A0ABX0GWY6</accession>
<evidence type="ECO:0000256" key="2">
    <source>
        <dbReference type="ARBA" id="ARBA00022475"/>
    </source>
</evidence>
<feature type="transmembrane region" description="Helical" evidence="7">
    <location>
        <begin position="95"/>
        <end position="122"/>
    </location>
</feature>
<feature type="transmembrane region" description="Helical" evidence="7">
    <location>
        <begin position="142"/>
        <end position="160"/>
    </location>
</feature>
<dbReference type="Pfam" id="PF04024">
    <property type="entry name" value="PspC"/>
    <property type="match status" value="1"/>
</dbReference>
<feature type="region of interest" description="Disordered" evidence="6">
    <location>
        <begin position="203"/>
        <end position="266"/>
    </location>
</feature>
<dbReference type="RefSeq" id="WP_196792203.1">
    <property type="nucleotide sequence ID" value="NZ_JAANNP010000031.1"/>
</dbReference>
<dbReference type="PANTHER" id="PTHR33885:SF3">
    <property type="entry name" value="PHAGE SHOCK PROTEIN C"/>
    <property type="match status" value="1"/>
</dbReference>
<evidence type="ECO:0000256" key="4">
    <source>
        <dbReference type="ARBA" id="ARBA00022989"/>
    </source>
</evidence>
<dbReference type="Proteomes" id="UP000800981">
    <property type="component" value="Unassembled WGS sequence"/>
</dbReference>
<dbReference type="EMBL" id="JAANNP010000031">
    <property type="protein sequence ID" value="NHC15461.1"/>
    <property type="molecule type" value="Genomic_DNA"/>
</dbReference>
<evidence type="ECO:0000259" key="8">
    <source>
        <dbReference type="Pfam" id="PF04024"/>
    </source>
</evidence>
<evidence type="ECO:0000313" key="10">
    <source>
        <dbReference type="Proteomes" id="UP000800981"/>
    </source>
</evidence>
<protein>
    <submittedName>
        <fullName evidence="9">PspC domain-containing protein</fullName>
    </submittedName>
</protein>
<dbReference type="InterPro" id="IPR052027">
    <property type="entry name" value="PspC"/>
</dbReference>
<keyword evidence="10" id="KW-1185">Reference proteome</keyword>
<name>A0ABX0GWY6_9ACTN</name>